<reference evidence="1" key="1">
    <citation type="submission" date="2021-03" db="EMBL/GenBank/DDBJ databases">
        <authorList>
            <consortium name="DOE Joint Genome Institute"/>
            <person name="Ahrendt S."/>
            <person name="Looney B.P."/>
            <person name="Miyauchi S."/>
            <person name="Morin E."/>
            <person name="Drula E."/>
            <person name="Courty P.E."/>
            <person name="Chicoki N."/>
            <person name="Fauchery L."/>
            <person name="Kohler A."/>
            <person name="Kuo A."/>
            <person name="Labutti K."/>
            <person name="Pangilinan J."/>
            <person name="Lipzen A."/>
            <person name="Riley R."/>
            <person name="Andreopoulos W."/>
            <person name="He G."/>
            <person name="Johnson J."/>
            <person name="Barry K.W."/>
            <person name="Grigoriev I.V."/>
            <person name="Nagy L."/>
            <person name="Hibbett D."/>
            <person name="Henrissat B."/>
            <person name="Matheny P.B."/>
            <person name="Labbe J."/>
            <person name="Martin F."/>
        </authorList>
    </citation>
    <scope>NUCLEOTIDE SEQUENCE</scope>
    <source>
        <strain evidence="1">HHB10654</strain>
    </source>
</reference>
<dbReference type="EMBL" id="MU277251">
    <property type="protein sequence ID" value="KAI0057191.1"/>
    <property type="molecule type" value="Genomic_DNA"/>
</dbReference>
<gene>
    <name evidence="1" type="ORF">BV25DRAFT_1872514</name>
</gene>
<protein>
    <submittedName>
        <fullName evidence="1">DUF1479-domain-containing protein</fullName>
    </submittedName>
</protein>
<dbReference type="Proteomes" id="UP000814140">
    <property type="component" value="Unassembled WGS sequence"/>
</dbReference>
<keyword evidence="2" id="KW-1185">Reference proteome</keyword>
<reference evidence="1" key="2">
    <citation type="journal article" date="2022" name="New Phytol.">
        <title>Evolutionary transition to the ectomycorrhizal habit in the genomes of a hyperdiverse lineage of mushroom-forming fungi.</title>
        <authorList>
            <person name="Looney B."/>
            <person name="Miyauchi S."/>
            <person name="Morin E."/>
            <person name="Drula E."/>
            <person name="Courty P.E."/>
            <person name="Kohler A."/>
            <person name="Kuo A."/>
            <person name="LaButti K."/>
            <person name="Pangilinan J."/>
            <person name="Lipzen A."/>
            <person name="Riley R."/>
            <person name="Andreopoulos W."/>
            <person name="He G."/>
            <person name="Johnson J."/>
            <person name="Nolan M."/>
            <person name="Tritt A."/>
            <person name="Barry K.W."/>
            <person name="Grigoriev I.V."/>
            <person name="Nagy L.G."/>
            <person name="Hibbett D."/>
            <person name="Henrissat B."/>
            <person name="Matheny P.B."/>
            <person name="Labbe J."/>
            <person name="Martin F.M."/>
        </authorList>
    </citation>
    <scope>NUCLEOTIDE SEQUENCE</scope>
    <source>
        <strain evidence="1">HHB10654</strain>
    </source>
</reference>
<accession>A0ACB8SMS9</accession>
<evidence type="ECO:0000313" key="2">
    <source>
        <dbReference type="Proteomes" id="UP000814140"/>
    </source>
</evidence>
<evidence type="ECO:0000313" key="1">
    <source>
        <dbReference type="EMBL" id="KAI0057191.1"/>
    </source>
</evidence>
<proteinExistence type="predicted"/>
<sequence length="427" mass="47773">MPPRFVDLKREIAASYPDFEARVTRAWNEVLQQLDAASKEIVVEGQNVIPQVKFDDLAKLSPEEVEKIKRRGCVVIKDVVDDAEVAEWKASLDAFVQANPSVPGFPATDKQFFHLYWTKAQVLARAHPNVLKASSWLNELYHVKNTSGIEGVDLSTPLTYADRFRIRHPGVAWEVHPPHVDGGSIERWEDETFRTCFADILSGDWRKHDPYDLENRINAKSSLYGRPGQASIFRTFQGWLALGPTGPHQGTIRFFPDVLLSNAYLILRPFFSLKPTPVTENNLDAQNWQFDISKPDFPGIYGRDSGFTGPRPNDGSHPHLRLNETMTSVPEVNGGDMVFWHCDLVHSVETEHNGSGDSAVMYIPAVPTTPQNSEYVKRQRETFVKGVTPPDFEKTSPESEYGAGIATPDDIVGIVGKKAMGFQISVA</sequence>
<organism evidence="1 2">
    <name type="scientific">Artomyces pyxidatus</name>
    <dbReference type="NCBI Taxonomy" id="48021"/>
    <lineage>
        <taxon>Eukaryota</taxon>
        <taxon>Fungi</taxon>
        <taxon>Dikarya</taxon>
        <taxon>Basidiomycota</taxon>
        <taxon>Agaricomycotina</taxon>
        <taxon>Agaricomycetes</taxon>
        <taxon>Russulales</taxon>
        <taxon>Auriscalpiaceae</taxon>
        <taxon>Artomyces</taxon>
    </lineage>
</organism>
<name>A0ACB8SMS9_9AGAM</name>
<comment type="caution">
    <text evidence="1">The sequence shown here is derived from an EMBL/GenBank/DDBJ whole genome shotgun (WGS) entry which is preliminary data.</text>
</comment>